<sequence length="534" mass="61213">MTFAKMGVTGLWSILSELCERKDIKYLCGKRVAVDLSGWVVQAIQCKGLSAVKNPHVRNLFYRVSGLLINGVHPVFVLEGKVPDLKQAAFKKRNHHGNNNSDSVSRQSFDRILNQCQDLLKSLGVPCIKSSGEAEAFCAFLCAKGIVDGVITNDNDAFLYGADTVYRDFSIDPKDPHINMYSLNSEKNKLKLNQQNLIALALLLGCDYVSGVPGVGKEAALKLLKELEGYDLLQRFQDWKQKSESELFPGYEAVMKKKQPHCTRCSHLGSTTKHKKEGCNMCDSKVTCYLADSKNPCICAWHKNNDVRQKQKNEFKVYTAAKSILNFPDAKVIDEYLKFNDEIPHEDLLDWQCPDLKKFQDKAFHYLGWTFQHSFEKCFPIITSWQQFKLSRNNQIDKIALLYKPIEILKTCTVKGEDCLKVQWETVDGDHSDEDEENFHTVEFEDRFKRSYPKMVEGYYSLLEKSKAQPKSKSKKMIKSQDNRKMTDFFSVETSTVCEKSEKTIVKESRDKRQTLEQSIDDYEPECKKHCLVL</sequence>
<evidence type="ECO:0000256" key="6">
    <source>
        <dbReference type="ARBA" id="ARBA00022801"/>
    </source>
</evidence>
<keyword evidence="3" id="KW-0479">Metal-binding</keyword>
<dbReference type="InterPro" id="IPR036279">
    <property type="entry name" value="5-3_exonuclease_C_sf"/>
</dbReference>
<proteinExistence type="inferred from homology"/>
<evidence type="ECO:0000256" key="8">
    <source>
        <dbReference type="ARBA" id="ARBA00023204"/>
    </source>
</evidence>
<dbReference type="InterPro" id="IPR029060">
    <property type="entry name" value="PIN-like_dom_sf"/>
</dbReference>
<evidence type="ECO:0000259" key="11">
    <source>
        <dbReference type="SMART" id="SM00485"/>
    </source>
</evidence>
<evidence type="ECO:0000313" key="12">
    <source>
        <dbReference type="EMBL" id="CAL1268477.1"/>
    </source>
</evidence>
<evidence type="ECO:0000256" key="3">
    <source>
        <dbReference type="ARBA" id="ARBA00022723"/>
    </source>
</evidence>
<keyword evidence="13" id="KW-1185">Reference proteome</keyword>
<protein>
    <submittedName>
        <fullName evidence="12">Uncharacterized protein</fullName>
    </submittedName>
</protein>
<reference evidence="12 13" key="1">
    <citation type="submission" date="2024-04" db="EMBL/GenBank/DDBJ databases">
        <authorList>
            <person name="Rising A."/>
            <person name="Reimegard J."/>
            <person name="Sonavane S."/>
            <person name="Akerstrom W."/>
            <person name="Nylinder S."/>
            <person name="Hedman E."/>
            <person name="Kallberg Y."/>
        </authorList>
    </citation>
    <scope>NUCLEOTIDE SEQUENCE [LARGE SCALE GENOMIC DNA]</scope>
</reference>
<evidence type="ECO:0000256" key="1">
    <source>
        <dbReference type="ARBA" id="ARBA00001946"/>
    </source>
</evidence>
<comment type="caution">
    <text evidence="12">The sequence shown here is derived from an EMBL/GenBank/DDBJ whole genome shotgun (WGS) entry which is preliminary data.</text>
</comment>
<dbReference type="AlphaFoldDB" id="A0AAV1ZDY4"/>
<evidence type="ECO:0000256" key="9">
    <source>
        <dbReference type="ARBA" id="ARBA00038112"/>
    </source>
</evidence>
<keyword evidence="7" id="KW-0460">Magnesium</keyword>
<feature type="domain" description="XPG-I" evidence="10">
    <location>
        <begin position="121"/>
        <end position="192"/>
    </location>
</feature>
<accession>A0AAV1ZDY4</accession>
<dbReference type="Pfam" id="PF00867">
    <property type="entry name" value="XPG_I"/>
    <property type="match status" value="1"/>
</dbReference>
<evidence type="ECO:0000256" key="7">
    <source>
        <dbReference type="ARBA" id="ARBA00022842"/>
    </source>
</evidence>
<dbReference type="InterPro" id="IPR006085">
    <property type="entry name" value="XPG_DNA_repair_N"/>
</dbReference>
<keyword evidence="5" id="KW-0227">DNA damage</keyword>
<dbReference type="PRINTS" id="PR00853">
    <property type="entry name" value="XPGRADSUPER"/>
</dbReference>
<name>A0AAV1ZDY4_9ARAC</name>
<keyword evidence="8" id="KW-0234">DNA repair</keyword>
<dbReference type="GO" id="GO:0006281">
    <property type="term" value="P:DNA repair"/>
    <property type="evidence" value="ECO:0007669"/>
    <property type="project" value="UniProtKB-KW"/>
</dbReference>
<evidence type="ECO:0000256" key="4">
    <source>
        <dbReference type="ARBA" id="ARBA00022759"/>
    </source>
</evidence>
<evidence type="ECO:0000313" key="13">
    <source>
        <dbReference type="Proteomes" id="UP001497382"/>
    </source>
</evidence>
<dbReference type="InterPro" id="IPR006084">
    <property type="entry name" value="XPG/Rad2"/>
</dbReference>
<dbReference type="CDD" id="cd09869">
    <property type="entry name" value="PIN_GEN1"/>
    <property type="match status" value="1"/>
</dbReference>
<dbReference type="Pfam" id="PF00752">
    <property type="entry name" value="XPG_N"/>
    <property type="match status" value="1"/>
</dbReference>
<dbReference type="SMART" id="SM00484">
    <property type="entry name" value="XPGI"/>
    <property type="match status" value="1"/>
</dbReference>
<dbReference type="InterPro" id="IPR006086">
    <property type="entry name" value="XPG-I_dom"/>
</dbReference>
<evidence type="ECO:0000259" key="10">
    <source>
        <dbReference type="SMART" id="SM00484"/>
    </source>
</evidence>
<keyword evidence="2" id="KW-0540">Nuclease</keyword>
<dbReference type="InterPro" id="IPR041012">
    <property type="entry name" value="GEN_chromo"/>
</dbReference>
<keyword evidence="6" id="KW-0378">Hydrolase</keyword>
<dbReference type="SUPFAM" id="SSF47807">
    <property type="entry name" value="5' to 3' exonuclease, C-terminal subdomain"/>
    <property type="match status" value="1"/>
</dbReference>
<dbReference type="SUPFAM" id="SSF88723">
    <property type="entry name" value="PIN domain-like"/>
    <property type="match status" value="1"/>
</dbReference>
<dbReference type="SMART" id="SM00279">
    <property type="entry name" value="HhH2"/>
    <property type="match status" value="1"/>
</dbReference>
<dbReference type="FunFam" id="1.10.150.20:FF:000030">
    <property type="entry name" value="Flap endonuclease GEN-like 1"/>
    <property type="match status" value="1"/>
</dbReference>
<dbReference type="GO" id="GO:0008821">
    <property type="term" value="F:crossover junction DNA endonuclease activity"/>
    <property type="evidence" value="ECO:0007669"/>
    <property type="project" value="UniProtKB-ARBA"/>
</dbReference>
<comment type="similarity">
    <text evidence="9">Belongs to the XPG/RAD2 endonuclease family. GEN subfamily.</text>
</comment>
<dbReference type="PANTHER" id="PTHR11081:SF70">
    <property type="entry name" value="FLAP ENDONUCLEASE GEN HOMOLOG 1"/>
    <property type="match status" value="1"/>
</dbReference>
<dbReference type="GO" id="GO:0046872">
    <property type="term" value="F:metal ion binding"/>
    <property type="evidence" value="ECO:0007669"/>
    <property type="project" value="UniProtKB-KW"/>
</dbReference>
<organism evidence="12 13">
    <name type="scientific">Larinioides sclopetarius</name>
    <dbReference type="NCBI Taxonomy" id="280406"/>
    <lineage>
        <taxon>Eukaryota</taxon>
        <taxon>Metazoa</taxon>
        <taxon>Ecdysozoa</taxon>
        <taxon>Arthropoda</taxon>
        <taxon>Chelicerata</taxon>
        <taxon>Arachnida</taxon>
        <taxon>Araneae</taxon>
        <taxon>Araneomorphae</taxon>
        <taxon>Entelegynae</taxon>
        <taxon>Araneoidea</taxon>
        <taxon>Araneidae</taxon>
        <taxon>Larinioides</taxon>
    </lineage>
</organism>
<dbReference type="GO" id="GO:0017108">
    <property type="term" value="F:5'-flap endonuclease activity"/>
    <property type="evidence" value="ECO:0007669"/>
    <property type="project" value="TreeGrafter"/>
</dbReference>
<feature type="domain" description="XPG N-terminal" evidence="11">
    <location>
        <begin position="6"/>
        <end position="100"/>
    </location>
</feature>
<dbReference type="GO" id="GO:0000400">
    <property type="term" value="F:four-way junction DNA binding"/>
    <property type="evidence" value="ECO:0007669"/>
    <property type="project" value="TreeGrafter"/>
</dbReference>
<dbReference type="Gene3D" id="3.40.50.1010">
    <property type="entry name" value="5'-nuclease"/>
    <property type="match status" value="1"/>
</dbReference>
<dbReference type="Gene3D" id="1.10.150.20">
    <property type="entry name" value="5' to 3' exonuclease, C-terminal subdomain"/>
    <property type="match status" value="1"/>
</dbReference>
<keyword evidence="4" id="KW-0255">Endonuclease</keyword>
<comment type="cofactor">
    <cofactor evidence="1">
        <name>Mg(2+)</name>
        <dbReference type="ChEBI" id="CHEBI:18420"/>
    </cofactor>
</comment>
<evidence type="ECO:0000256" key="5">
    <source>
        <dbReference type="ARBA" id="ARBA00022763"/>
    </source>
</evidence>
<dbReference type="EMBL" id="CAXIEN010000034">
    <property type="protein sequence ID" value="CAL1268477.1"/>
    <property type="molecule type" value="Genomic_DNA"/>
</dbReference>
<evidence type="ECO:0000256" key="2">
    <source>
        <dbReference type="ARBA" id="ARBA00022722"/>
    </source>
</evidence>
<dbReference type="PANTHER" id="PTHR11081">
    <property type="entry name" value="FLAP ENDONUCLEASE FAMILY MEMBER"/>
    <property type="match status" value="1"/>
</dbReference>
<gene>
    <name evidence="12" type="ORF">LARSCL_LOCUS4186</name>
</gene>
<dbReference type="Proteomes" id="UP001497382">
    <property type="component" value="Unassembled WGS sequence"/>
</dbReference>
<dbReference type="InterPro" id="IPR008918">
    <property type="entry name" value="HhH2"/>
</dbReference>
<dbReference type="Pfam" id="PF18704">
    <property type="entry name" value="Chromo_2"/>
    <property type="match status" value="1"/>
</dbReference>
<dbReference type="SMART" id="SM00485">
    <property type="entry name" value="XPGN"/>
    <property type="match status" value="1"/>
</dbReference>